<keyword evidence="1" id="KW-0175">Coiled coil</keyword>
<dbReference type="EMBL" id="JAVGVR010000001">
    <property type="protein sequence ID" value="MDQ6598108.1"/>
    <property type="molecule type" value="Genomic_DNA"/>
</dbReference>
<evidence type="ECO:0000256" key="1">
    <source>
        <dbReference type="SAM" id="Coils"/>
    </source>
</evidence>
<reference evidence="4" key="1">
    <citation type="submission" date="2023-08" db="EMBL/GenBank/DDBJ databases">
        <title>Nitrogen cycling bacteria in agricultural field soils.</title>
        <authorList>
            <person name="Jang J."/>
        </authorList>
    </citation>
    <scope>NUCLEOTIDE SEQUENCE</scope>
    <source>
        <strain evidence="4">PS3-36</strain>
    </source>
</reference>
<keyword evidence="3" id="KW-0812">Transmembrane</keyword>
<gene>
    <name evidence="4" type="ORF">RCG21_17395</name>
</gene>
<dbReference type="RefSeq" id="WP_308913492.1">
    <property type="nucleotide sequence ID" value="NZ_JAVGVR010000001.1"/>
</dbReference>
<organism evidence="4 5">
    <name type="scientific">Bacillus salipaludis</name>
    <dbReference type="NCBI Taxonomy" id="2547811"/>
    <lineage>
        <taxon>Bacteria</taxon>
        <taxon>Bacillati</taxon>
        <taxon>Bacillota</taxon>
        <taxon>Bacilli</taxon>
        <taxon>Bacillales</taxon>
        <taxon>Bacillaceae</taxon>
        <taxon>Bacillus</taxon>
    </lineage>
</organism>
<accession>A0AA90TVX3</accession>
<evidence type="ECO:0000256" key="2">
    <source>
        <dbReference type="SAM" id="MobiDB-lite"/>
    </source>
</evidence>
<sequence>MPYPEIVQYVVSHWTKDVSTSEADIQTFVDLALHAPRSYFEEDESGLWGIKSQIDESLSPIIEYVKNLKKPFQLRELTRRFRSFNTDRELREFLLRDIRFTELDGTAYWMLSEWELINDQVYKYMQKREIETADKREIYEIILSKYNLDKEISIFFPEMDRRFTVRNNIISIEVEKEEIQNTEIVVPELIREELARQSMKLLDWVNRQQGEFKLKNCITEILTVKGNHPSYPSYFQALEDFFETVPSLVKVGKGRWINVKAAPDLELNQGYVSYSVRNSVPVIENVEELAQFPEQDPLQGSKKKDYVEDNDTVKLLSYFYSTISYYERVKGYLVLPINFAIALNLEEEKKIGKTFITIEGFNYDCWLRIKNDKVYCYGNGIFDFYTDYMIEPGSRLKIELGEQTSLVVNLMGMDERYALEQERFLDIGKLVEESKRVNKSIFTIMCEVMATYPSGIHWTMLLDKVNEIRSTTKNTVTNLLSKNDCFVNLPDKKGYWRLNISKLSGYYVDENDQSVMQDFEPDESQESPSNNHGEGNVEKQWNSSDKQEYSFEGLEKKLTLFKTDIEQLTLFQVDTENALEKDVEEISNDAVEEEPLQITGKETSTEAVMEITPVNDRQDFPKDEINGFVAIESQIGHTHSEKKTTNIVQVGSITSGKKYILSFIDTSNKQINRFPFIQRNGTQTNGEKDGHYNYNYHWDLREEHDIEAISNQFPEIFSYRERFNYIGLENIMEAQYTELIKYKIFCLINRGEFIFNESDQITIIEWNGPEINPPEWYTKINSSEDNLHIIEQQIDAVTEIEEKTDELADPIKDNDPDKINVQEMGTLNVSGPILDISEDAGYSEIGNQLGNNTITISSDDSQSSNDPQDVLVNTEVCNQSSISNDLLLEEVNKMENRIQILEKKLLIQEEDNNIYRKKSKVFIGLAICIGFIGIIINLFK</sequence>
<evidence type="ECO:0000313" key="4">
    <source>
        <dbReference type="EMBL" id="MDQ6598108.1"/>
    </source>
</evidence>
<proteinExistence type="predicted"/>
<dbReference type="AlphaFoldDB" id="A0AA90TVX3"/>
<name>A0AA90TVX3_9BACI</name>
<evidence type="ECO:0000313" key="5">
    <source>
        <dbReference type="Proteomes" id="UP001178888"/>
    </source>
</evidence>
<feature type="coiled-coil region" evidence="1">
    <location>
        <begin position="884"/>
        <end position="918"/>
    </location>
</feature>
<feature type="region of interest" description="Disordered" evidence="2">
    <location>
        <begin position="518"/>
        <end position="544"/>
    </location>
</feature>
<feature type="compositionally biased region" description="Polar residues" evidence="2">
    <location>
        <begin position="526"/>
        <end position="544"/>
    </location>
</feature>
<keyword evidence="3" id="KW-1133">Transmembrane helix</keyword>
<dbReference type="Proteomes" id="UP001178888">
    <property type="component" value="Unassembled WGS sequence"/>
</dbReference>
<keyword evidence="3" id="KW-0472">Membrane</keyword>
<keyword evidence="5" id="KW-1185">Reference proteome</keyword>
<evidence type="ECO:0000256" key="3">
    <source>
        <dbReference type="SAM" id="Phobius"/>
    </source>
</evidence>
<comment type="caution">
    <text evidence="4">The sequence shown here is derived from an EMBL/GenBank/DDBJ whole genome shotgun (WGS) entry which is preliminary data.</text>
</comment>
<protein>
    <submittedName>
        <fullName evidence="4">Uncharacterized protein</fullName>
    </submittedName>
</protein>
<feature type="transmembrane region" description="Helical" evidence="3">
    <location>
        <begin position="921"/>
        <end position="939"/>
    </location>
</feature>